<dbReference type="Proteomes" id="UP000236291">
    <property type="component" value="Unassembled WGS sequence"/>
</dbReference>
<dbReference type="STRING" id="57577.A0A2K3PEG1"/>
<proteinExistence type="predicted"/>
<organism evidence="1 2">
    <name type="scientific">Trifolium pratense</name>
    <name type="common">Red clover</name>
    <dbReference type="NCBI Taxonomy" id="57577"/>
    <lineage>
        <taxon>Eukaryota</taxon>
        <taxon>Viridiplantae</taxon>
        <taxon>Streptophyta</taxon>
        <taxon>Embryophyta</taxon>
        <taxon>Tracheophyta</taxon>
        <taxon>Spermatophyta</taxon>
        <taxon>Magnoliopsida</taxon>
        <taxon>eudicotyledons</taxon>
        <taxon>Gunneridae</taxon>
        <taxon>Pentapetalae</taxon>
        <taxon>rosids</taxon>
        <taxon>fabids</taxon>
        <taxon>Fabales</taxon>
        <taxon>Fabaceae</taxon>
        <taxon>Papilionoideae</taxon>
        <taxon>50 kb inversion clade</taxon>
        <taxon>NPAAA clade</taxon>
        <taxon>Hologalegina</taxon>
        <taxon>IRL clade</taxon>
        <taxon>Trifolieae</taxon>
        <taxon>Trifolium</taxon>
    </lineage>
</organism>
<dbReference type="EMBL" id="ASHM01006263">
    <property type="protein sequence ID" value="PNY13680.1"/>
    <property type="molecule type" value="Genomic_DNA"/>
</dbReference>
<reference evidence="1 2" key="2">
    <citation type="journal article" date="2017" name="Front. Plant Sci.">
        <title>Gene Classification and Mining of Molecular Markers Useful in Red Clover (Trifolium pratense) Breeding.</title>
        <authorList>
            <person name="Istvanek J."/>
            <person name="Dluhosova J."/>
            <person name="Dluhos P."/>
            <person name="Patkova L."/>
            <person name="Nedelnik J."/>
            <person name="Repkova J."/>
        </authorList>
    </citation>
    <scope>NUCLEOTIDE SEQUENCE [LARGE SCALE GENOMIC DNA]</scope>
    <source>
        <strain evidence="2">cv. Tatra</strain>
        <tissue evidence="1">Young leaves</tissue>
    </source>
</reference>
<comment type="caution">
    <text evidence="1">The sequence shown here is derived from an EMBL/GenBank/DDBJ whole genome shotgun (WGS) entry which is preliminary data.</text>
</comment>
<protein>
    <submittedName>
        <fullName evidence="1">ABC transporter F family member 4-like protein</fullName>
    </submittedName>
</protein>
<reference evidence="1 2" key="1">
    <citation type="journal article" date="2014" name="Am. J. Bot.">
        <title>Genome assembly and annotation for red clover (Trifolium pratense; Fabaceae).</title>
        <authorList>
            <person name="Istvanek J."/>
            <person name="Jaros M."/>
            <person name="Krenek A."/>
            <person name="Repkova J."/>
        </authorList>
    </citation>
    <scope>NUCLEOTIDE SEQUENCE [LARGE SCALE GENOMIC DNA]</scope>
    <source>
        <strain evidence="2">cv. Tatra</strain>
        <tissue evidence="1">Young leaves</tissue>
    </source>
</reference>
<name>A0A2K3PEG1_TRIPR</name>
<sequence>MLKEYPETRLQNLRIAFIEGAKANTSTSKGEDEQPSWAPLRDNYMLTNSRIKDWDKNMPMIWKTFLKKAVPMKIKVLKLEKAALRCF</sequence>
<dbReference type="ExpressionAtlas" id="A0A2K3PEG1">
    <property type="expression patterns" value="baseline"/>
</dbReference>
<evidence type="ECO:0000313" key="2">
    <source>
        <dbReference type="Proteomes" id="UP000236291"/>
    </source>
</evidence>
<accession>A0A2K3PEG1</accession>
<evidence type="ECO:0000313" key="1">
    <source>
        <dbReference type="EMBL" id="PNY13680.1"/>
    </source>
</evidence>
<gene>
    <name evidence="1" type="ORF">L195_g010343</name>
</gene>
<dbReference type="AlphaFoldDB" id="A0A2K3PEG1"/>